<evidence type="ECO:0000256" key="3">
    <source>
        <dbReference type="ARBA" id="ARBA00015084"/>
    </source>
</evidence>
<organism evidence="8 9">
    <name type="scientific">Minwuia thermotolerans</name>
    <dbReference type="NCBI Taxonomy" id="2056226"/>
    <lineage>
        <taxon>Bacteria</taxon>
        <taxon>Pseudomonadati</taxon>
        <taxon>Pseudomonadota</taxon>
        <taxon>Alphaproteobacteria</taxon>
        <taxon>Minwuiales</taxon>
        <taxon>Minwuiaceae</taxon>
        <taxon>Minwuia</taxon>
    </lineage>
</organism>
<dbReference type="Proteomes" id="UP000229498">
    <property type="component" value="Unassembled WGS sequence"/>
</dbReference>
<accession>A0A2M9FZC1</accession>
<reference evidence="8 9" key="1">
    <citation type="submission" date="2017-11" db="EMBL/GenBank/DDBJ databases">
        <title>Draft genome sequence of Rhizobiales bacterium SY3-13.</title>
        <authorList>
            <person name="Sun C."/>
        </authorList>
    </citation>
    <scope>NUCLEOTIDE SEQUENCE [LARGE SCALE GENOMIC DNA]</scope>
    <source>
        <strain evidence="8 9">SY3-13</strain>
    </source>
</reference>
<evidence type="ECO:0000259" key="7">
    <source>
        <dbReference type="Pfam" id="PF12706"/>
    </source>
</evidence>
<protein>
    <recommendedName>
        <fullName evidence="3 6">Coenzyme PQQ synthesis protein B</fullName>
    </recommendedName>
    <alternativeName>
        <fullName evidence="6">Pyrroloquinoline quinone biosynthesis protein B</fullName>
    </alternativeName>
</protein>
<dbReference type="EMBL" id="PHIG01000039">
    <property type="protein sequence ID" value="PJK28808.1"/>
    <property type="molecule type" value="Genomic_DNA"/>
</dbReference>
<dbReference type="InterPro" id="IPR011842">
    <property type="entry name" value="PQQ_synth_PqqB"/>
</dbReference>
<gene>
    <name evidence="6" type="primary">pqqB</name>
    <name evidence="8" type="ORF">CVT23_15875</name>
</gene>
<evidence type="ECO:0000313" key="8">
    <source>
        <dbReference type="EMBL" id="PJK28808.1"/>
    </source>
</evidence>
<evidence type="ECO:0000256" key="2">
    <source>
        <dbReference type="ARBA" id="ARBA00008481"/>
    </source>
</evidence>
<dbReference type="Pfam" id="PF12706">
    <property type="entry name" value="Lactamase_B_2"/>
    <property type="match status" value="1"/>
</dbReference>
<dbReference type="PANTHER" id="PTHR42663:SF7">
    <property type="entry name" value="COENZYME PQQ SYNTHESIS PROTEIN B"/>
    <property type="match status" value="1"/>
</dbReference>
<dbReference type="PANTHER" id="PTHR42663">
    <property type="entry name" value="HYDROLASE C777.06C-RELATED-RELATED"/>
    <property type="match status" value="1"/>
</dbReference>
<dbReference type="RefSeq" id="WP_109792231.1">
    <property type="nucleotide sequence ID" value="NZ_PHIG01000039.1"/>
</dbReference>
<comment type="pathway">
    <text evidence="1 6">Cofactor biosynthesis; pyrroloquinoline quinone biosynthesis.</text>
</comment>
<dbReference type="InterPro" id="IPR036866">
    <property type="entry name" value="RibonucZ/Hydroxyglut_hydro"/>
</dbReference>
<dbReference type="Gene3D" id="3.60.15.10">
    <property type="entry name" value="Ribonuclease Z/Hydroxyacylglutathione hydrolase-like"/>
    <property type="match status" value="1"/>
</dbReference>
<name>A0A2M9FZC1_9PROT</name>
<evidence type="ECO:0000256" key="5">
    <source>
        <dbReference type="ARBA" id="ARBA00022905"/>
    </source>
</evidence>
<sequence>MEILVLGAAAGGGFPQWNCNCRNCRGFWGGEPGLVAQTQSSIAVSADGRRFCLFNASPDLRQQIERNPTLHPRDGLRDSPIRAAVLTNGDVDHVAGLLNLRESQPLALYATGRIHEVLRANTVFNVLNPDFVDRRAFRLGEAVDLAERDGTPLGLRLTVFPVPGKVALWLEDSAAGENFGTVDEDTVGLEIADGDGRRVYYIPGCARMTDDLAHRLDGADAVFFDGTLWTDDEMIRQGVGVKTGRRMGHMSISGPEGTMAAFRDLNIGRRIFIHLNNTNPVLRADAPERREIEAAGWEVAHDGMTVRP</sequence>
<dbReference type="GO" id="GO:0018189">
    <property type="term" value="P:pyrroloquinoline quinone biosynthetic process"/>
    <property type="evidence" value="ECO:0007669"/>
    <property type="project" value="UniProtKB-UniRule"/>
</dbReference>
<evidence type="ECO:0000313" key="9">
    <source>
        <dbReference type="Proteomes" id="UP000229498"/>
    </source>
</evidence>
<proteinExistence type="inferred from homology"/>
<keyword evidence="5 6" id="KW-0884">PQQ biosynthesis</keyword>
<dbReference type="UniPathway" id="UPA00539"/>
<comment type="caution">
    <text evidence="8">The sequence shown here is derived from an EMBL/GenBank/DDBJ whole genome shotgun (WGS) entry which is preliminary data.</text>
</comment>
<keyword evidence="4 6" id="KW-0813">Transport</keyword>
<comment type="similarity">
    <text evidence="2 6">Belongs to the PqqB family.</text>
</comment>
<evidence type="ECO:0000256" key="6">
    <source>
        <dbReference type="HAMAP-Rule" id="MF_00653"/>
    </source>
</evidence>
<dbReference type="SUPFAM" id="SSF56281">
    <property type="entry name" value="Metallo-hydrolase/oxidoreductase"/>
    <property type="match status" value="1"/>
</dbReference>
<dbReference type="OrthoDB" id="9778305at2"/>
<dbReference type="AlphaFoldDB" id="A0A2M9FZC1"/>
<dbReference type="InterPro" id="IPR001279">
    <property type="entry name" value="Metallo-B-lactamas"/>
</dbReference>
<dbReference type="NCBIfam" id="TIGR02108">
    <property type="entry name" value="PQQ_syn_pqqB"/>
    <property type="match status" value="1"/>
</dbReference>
<dbReference type="HAMAP" id="MF_00653">
    <property type="entry name" value="PQQ_syn_PqqB"/>
    <property type="match status" value="1"/>
</dbReference>
<keyword evidence="9" id="KW-1185">Reference proteome</keyword>
<evidence type="ECO:0000256" key="1">
    <source>
        <dbReference type="ARBA" id="ARBA00004886"/>
    </source>
</evidence>
<dbReference type="CDD" id="cd16274">
    <property type="entry name" value="PQQB-like_MBL-fold"/>
    <property type="match status" value="1"/>
</dbReference>
<evidence type="ECO:0000256" key="4">
    <source>
        <dbReference type="ARBA" id="ARBA00022448"/>
    </source>
</evidence>
<comment type="function">
    <text evidence="6">May be involved in the transport of PQQ or its precursor to the periplasm.</text>
</comment>
<feature type="domain" description="Metallo-beta-lactamase" evidence="7">
    <location>
        <begin position="53"/>
        <end position="274"/>
    </location>
</feature>